<dbReference type="InterPro" id="IPR055357">
    <property type="entry name" value="LRR_At1g61320_AtMIF1"/>
</dbReference>
<dbReference type="PANTHER" id="PTHR34145">
    <property type="entry name" value="OS02G0105600 PROTEIN"/>
    <property type="match status" value="1"/>
</dbReference>
<dbReference type="Proteomes" id="UP001630127">
    <property type="component" value="Unassembled WGS sequence"/>
</dbReference>
<protein>
    <recommendedName>
        <fullName evidence="1">At1g61320/AtMIF1 LRR domain-containing protein</fullName>
    </recommendedName>
</protein>
<gene>
    <name evidence="2" type="ORF">ACH5RR_029000</name>
</gene>
<evidence type="ECO:0000259" key="1">
    <source>
        <dbReference type="Pfam" id="PF23622"/>
    </source>
</evidence>
<organism evidence="2 3">
    <name type="scientific">Cinchona calisaya</name>
    <dbReference type="NCBI Taxonomy" id="153742"/>
    <lineage>
        <taxon>Eukaryota</taxon>
        <taxon>Viridiplantae</taxon>
        <taxon>Streptophyta</taxon>
        <taxon>Embryophyta</taxon>
        <taxon>Tracheophyta</taxon>
        <taxon>Spermatophyta</taxon>
        <taxon>Magnoliopsida</taxon>
        <taxon>eudicotyledons</taxon>
        <taxon>Gunneridae</taxon>
        <taxon>Pentapetalae</taxon>
        <taxon>asterids</taxon>
        <taxon>lamiids</taxon>
        <taxon>Gentianales</taxon>
        <taxon>Rubiaceae</taxon>
        <taxon>Cinchonoideae</taxon>
        <taxon>Cinchoneae</taxon>
        <taxon>Cinchona</taxon>
    </lineage>
</organism>
<dbReference type="Gene3D" id="3.80.10.10">
    <property type="entry name" value="Ribonuclease Inhibitor"/>
    <property type="match status" value="1"/>
</dbReference>
<proteinExistence type="predicted"/>
<evidence type="ECO:0000313" key="3">
    <source>
        <dbReference type="Proteomes" id="UP001630127"/>
    </source>
</evidence>
<accession>A0ABD2YS50</accession>
<sequence>MAEPLAFISQPKFRNLPLGIPFPKPQSQRTMSVPGFSTPSIRTSASLISRSSEIQVKQKYDVGNNEGDGLSFYSFPLTDLKNCPVEILKIRCCFLTLPAKTGVSSLKSLYLSDTCLKGDEIEGIISICSNLEFLSIEDAWFLEDFKIESSKLKELRFCKFRGPHLAMKHRSVKILAPCLDSMRFISFYLGKYDLEDVPSLVKAHVEFESREKLEFACWSHLLRSLGGIEHLTVQNMWIWSLIEPSKLHSEFENDEEVDMQLVSKSDKEPVPDGEKKRYGKGAFVEPSVLNPRTERTVSVGLSFKTSKLVGEEAKKENLPLLMQHEKAIHLLQMLSGFWIGIQMANSGLAGTNMDSYLWMVLVLQENLAEEVTGRIILRMRNLRVVKMKNYRGTKNELCVKDLLIRHKVALERIVALPPAEVGGIDYPLVLWPRTFRH</sequence>
<comment type="caution">
    <text evidence="2">The sequence shown here is derived from an EMBL/GenBank/DDBJ whole genome shotgun (WGS) entry which is preliminary data.</text>
</comment>
<dbReference type="InterPro" id="IPR032675">
    <property type="entry name" value="LRR_dom_sf"/>
</dbReference>
<evidence type="ECO:0000313" key="2">
    <source>
        <dbReference type="EMBL" id="KAL3509599.1"/>
    </source>
</evidence>
<reference evidence="2 3" key="1">
    <citation type="submission" date="2024-11" db="EMBL/GenBank/DDBJ databases">
        <title>A near-complete genome assembly of Cinchona calisaya.</title>
        <authorList>
            <person name="Lian D.C."/>
            <person name="Zhao X.W."/>
            <person name="Wei L."/>
        </authorList>
    </citation>
    <scope>NUCLEOTIDE SEQUENCE [LARGE SCALE GENOMIC DNA]</scope>
    <source>
        <tissue evidence="2">Nenye</tissue>
    </source>
</reference>
<dbReference type="AlphaFoldDB" id="A0ABD2YS50"/>
<dbReference type="EMBL" id="JBJUIK010000012">
    <property type="protein sequence ID" value="KAL3509599.1"/>
    <property type="molecule type" value="Genomic_DNA"/>
</dbReference>
<dbReference type="InterPro" id="IPR053772">
    <property type="entry name" value="At1g61320/At1g61330-like"/>
</dbReference>
<dbReference type="SUPFAM" id="SSF52047">
    <property type="entry name" value="RNI-like"/>
    <property type="match status" value="1"/>
</dbReference>
<keyword evidence="3" id="KW-1185">Reference proteome</keyword>
<feature type="domain" description="At1g61320/AtMIF1 LRR" evidence="1">
    <location>
        <begin position="73"/>
        <end position="233"/>
    </location>
</feature>
<dbReference type="Pfam" id="PF23622">
    <property type="entry name" value="LRR_At1g61320_AtMIF1"/>
    <property type="match status" value="1"/>
</dbReference>
<name>A0ABD2YS50_9GENT</name>